<dbReference type="Gene3D" id="3.10.580.10">
    <property type="entry name" value="CBS-domain"/>
    <property type="match status" value="1"/>
</dbReference>
<evidence type="ECO:0000256" key="2">
    <source>
        <dbReference type="ARBA" id="ARBA00006337"/>
    </source>
</evidence>
<dbReference type="AlphaFoldDB" id="A0A848B8U8"/>
<evidence type="ECO:0000256" key="9">
    <source>
        <dbReference type="PROSITE-ProRule" id="PRU00703"/>
    </source>
</evidence>
<feature type="transmembrane region" description="Helical" evidence="11">
    <location>
        <begin position="72"/>
        <end position="96"/>
    </location>
</feature>
<dbReference type="GO" id="GO:0005886">
    <property type="term" value="C:plasma membrane"/>
    <property type="evidence" value="ECO:0007669"/>
    <property type="project" value="UniProtKB-SubCell"/>
</dbReference>
<dbReference type="PANTHER" id="PTHR43099:SF5">
    <property type="entry name" value="HLYC_CORC FAMILY TRANSPORTER"/>
    <property type="match status" value="1"/>
</dbReference>
<dbReference type="CDD" id="cd04590">
    <property type="entry name" value="CBS_pair_CorC_HlyC_assoc"/>
    <property type="match status" value="1"/>
</dbReference>
<comment type="subcellular location">
    <subcellularLocation>
        <location evidence="1">Cell membrane</location>
        <topology evidence="1">Multi-pass membrane protein</topology>
    </subcellularLocation>
</comment>
<reference evidence="14 15" key="1">
    <citation type="submission" date="2020-04" db="EMBL/GenBank/DDBJ databases">
        <authorList>
            <person name="Hitch T.C.A."/>
            <person name="Wylensek D."/>
            <person name="Clavel T."/>
        </authorList>
    </citation>
    <scope>NUCLEOTIDE SEQUENCE [LARGE SCALE GENOMIC DNA]</scope>
    <source>
        <strain evidence="14 15">PG-130-P53-12</strain>
    </source>
</reference>
<feature type="transmembrane region" description="Helical" evidence="11">
    <location>
        <begin position="6"/>
        <end position="30"/>
    </location>
</feature>
<dbReference type="Proteomes" id="UP000543804">
    <property type="component" value="Unassembled WGS sequence"/>
</dbReference>
<proteinExistence type="inferred from homology"/>
<comment type="caution">
    <text evidence="14">The sequence shown here is derived from an EMBL/GenBank/DDBJ whole genome shotgun (WGS) entry which is preliminary data.</text>
</comment>
<dbReference type="SUPFAM" id="SSF56176">
    <property type="entry name" value="FAD-binding/transporter-associated domain-like"/>
    <property type="match status" value="1"/>
</dbReference>
<evidence type="ECO:0000256" key="10">
    <source>
        <dbReference type="PROSITE-ProRule" id="PRU01193"/>
    </source>
</evidence>
<dbReference type="EMBL" id="JABAFA010000004">
    <property type="protein sequence ID" value="NMD98375.1"/>
    <property type="molecule type" value="Genomic_DNA"/>
</dbReference>
<keyword evidence="15" id="KW-1185">Reference proteome</keyword>
<evidence type="ECO:0000256" key="6">
    <source>
        <dbReference type="ARBA" id="ARBA00022989"/>
    </source>
</evidence>
<organism evidence="14 15">
    <name type="scientific">Selenomonas bovis</name>
    <dbReference type="NCBI Taxonomy" id="416586"/>
    <lineage>
        <taxon>Bacteria</taxon>
        <taxon>Bacillati</taxon>
        <taxon>Bacillota</taxon>
        <taxon>Negativicutes</taxon>
        <taxon>Selenomonadales</taxon>
        <taxon>Selenomonadaceae</taxon>
        <taxon>Selenomonas</taxon>
    </lineage>
</organism>
<evidence type="ECO:0000256" key="5">
    <source>
        <dbReference type="ARBA" id="ARBA00022737"/>
    </source>
</evidence>
<evidence type="ECO:0000259" key="13">
    <source>
        <dbReference type="PROSITE" id="PS51846"/>
    </source>
</evidence>
<dbReference type="Gene3D" id="3.30.465.10">
    <property type="match status" value="1"/>
</dbReference>
<keyword evidence="6 10" id="KW-1133">Transmembrane helix</keyword>
<dbReference type="InterPro" id="IPR000644">
    <property type="entry name" value="CBS_dom"/>
</dbReference>
<dbReference type="PANTHER" id="PTHR43099">
    <property type="entry name" value="UPF0053 PROTEIN YRKA"/>
    <property type="match status" value="1"/>
</dbReference>
<feature type="domain" description="CBS" evidence="12">
    <location>
        <begin position="219"/>
        <end position="280"/>
    </location>
</feature>
<keyword evidence="5" id="KW-0677">Repeat</keyword>
<evidence type="ECO:0000259" key="12">
    <source>
        <dbReference type="PROSITE" id="PS51371"/>
    </source>
</evidence>
<dbReference type="SMART" id="SM01091">
    <property type="entry name" value="CorC_HlyC"/>
    <property type="match status" value="1"/>
</dbReference>
<dbReference type="InterPro" id="IPR051676">
    <property type="entry name" value="UPF0053_domain"/>
</dbReference>
<protein>
    <submittedName>
        <fullName evidence="14">HlyC/CorC family transporter</fullName>
    </submittedName>
</protein>
<dbReference type="Pfam" id="PF00571">
    <property type="entry name" value="CBS"/>
    <property type="match status" value="1"/>
</dbReference>
<dbReference type="Pfam" id="PF01595">
    <property type="entry name" value="CNNM"/>
    <property type="match status" value="1"/>
</dbReference>
<dbReference type="InterPro" id="IPR016169">
    <property type="entry name" value="FAD-bd_PCMH_sub2"/>
</dbReference>
<name>A0A848B8U8_9FIRM</name>
<dbReference type="PROSITE" id="PS51371">
    <property type="entry name" value="CBS"/>
    <property type="match status" value="2"/>
</dbReference>
<evidence type="ECO:0000256" key="1">
    <source>
        <dbReference type="ARBA" id="ARBA00004651"/>
    </source>
</evidence>
<gene>
    <name evidence="14" type="ORF">HF878_02600</name>
</gene>
<feature type="domain" description="CBS" evidence="12">
    <location>
        <begin position="283"/>
        <end position="343"/>
    </location>
</feature>
<evidence type="ECO:0000256" key="7">
    <source>
        <dbReference type="ARBA" id="ARBA00023122"/>
    </source>
</evidence>
<dbReference type="InterPro" id="IPR046342">
    <property type="entry name" value="CBS_dom_sf"/>
</dbReference>
<keyword evidence="4 10" id="KW-0812">Transmembrane</keyword>
<feature type="domain" description="CNNM transmembrane" evidence="13">
    <location>
        <begin position="2"/>
        <end position="200"/>
    </location>
</feature>
<dbReference type="InterPro" id="IPR002550">
    <property type="entry name" value="CNNM"/>
</dbReference>
<dbReference type="InterPro" id="IPR044751">
    <property type="entry name" value="Ion_transp-like_CBS"/>
</dbReference>
<evidence type="ECO:0000256" key="8">
    <source>
        <dbReference type="ARBA" id="ARBA00023136"/>
    </source>
</evidence>
<evidence type="ECO:0000256" key="4">
    <source>
        <dbReference type="ARBA" id="ARBA00022692"/>
    </source>
</evidence>
<dbReference type="InterPro" id="IPR005170">
    <property type="entry name" value="Transptr-assoc_dom"/>
</dbReference>
<sequence>MGSTEAGLLLVLIVVLLLLNSFFSLIETALMESHRSRLERLADEGSEDAAAALAILEEPEDALSVAQIGITLMGVLLGAASGALLAPLMGALLAPFLPHATVLSLALSIVLMTYIMLLFGEFLPKKTAMQKPEEVLLNHHRALHRLTRLSRPLITLLSRSANLILLVLGLNPKFEDTVTEDEVKDLIEQGTEDGTFEKSEQAMVDRVFHLSDQTAYALMTPRTQMLWLDLEDSLRHNLRVIRTHAQSIFPVGRENLDDFCGILYAKDLLNAALTHKSLELSQYLRKPMFVPRSMELFRLLEKFRETGIHEAMVLDEYGGVIGMITLDDIMSEVLGDSAHSAPSEPLAITPRDDHSWYVDGLYSIDDFKERFDIDKLPDEDHDHYQTMGGFLTSYFGYIPKVAEKAEWNGFTFEVVDMDRARIDKILVTKNERDEDPAADDKPQD</sequence>
<dbReference type="SUPFAM" id="SSF54631">
    <property type="entry name" value="CBS-domain pair"/>
    <property type="match status" value="1"/>
</dbReference>
<dbReference type="SMART" id="SM00116">
    <property type="entry name" value="CBS"/>
    <property type="match status" value="1"/>
</dbReference>
<comment type="similarity">
    <text evidence="2">Belongs to the UPF0053 family.</text>
</comment>
<accession>A0A848B8U8</accession>
<feature type="transmembrane region" description="Helical" evidence="11">
    <location>
        <begin position="102"/>
        <end position="123"/>
    </location>
</feature>
<evidence type="ECO:0000313" key="14">
    <source>
        <dbReference type="EMBL" id="NMD98375.1"/>
    </source>
</evidence>
<evidence type="ECO:0000256" key="3">
    <source>
        <dbReference type="ARBA" id="ARBA00022475"/>
    </source>
</evidence>
<dbReference type="PROSITE" id="PS51846">
    <property type="entry name" value="CNNM"/>
    <property type="match status" value="1"/>
</dbReference>
<dbReference type="RefSeq" id="WP_170077109.1">
    <property type="nucleotide sequence ID" value="NZ_DBGAXS010000004.1"/>
</dbReference>
<keyword evidence="8 10" id="KW-0472">Membrane</keyword>
<evidence type="ECO:0000313" key="15">
    <source>
        <dbReference type="Proteomes" id="UP000543804"/>
    </source>
</evidence>
<dbReference type="InterPro" id="IPR036318">
    <property type="entry name" value="FAD-bd_PCMH-like_sf"/>
</dbReference>
<keyword evidence="3" id="KW-1003">Cell membrane</keyword>
<dbReference type="Pfam" id="PF03471">
    <property type="entry name" value="CorC_HlyC"/>
    <property type="match status" value="1"/>
</dbReference>
<evidence type="ECO:0000256" key="11">
    <source>
        <dbReference type="SAM" id="Phobius"/>
    </source>
</evidence>
<keyword evidence="7 9" id="KW-0129">CBS domain</keyword>
<dbReference type="GO" id="GO:0050660">
    <property type="term" value="F:flavin adenine dinucleotide binding"/>
    <property type="evidence" value="ECO:0007669"/>
    <property type="project" value="InterPro"/>
</dbReference>